<reference evidence="4" key="2">
    <citation type="submission" date="2019-01" db="EMBL/GenBank/DDBJ databases">
        <title>Genome sequence of Desulfonema ishimotonii strain Tokyo 01.</title>
        <authorList>
            <person name="Fukui M."/>
        </authorList>
    </citation>
    <scope>NUCLEOTIDE SEQUENCE [LARGE SCALE GENOMIC DNA]</scope>
    <source>
        <strain evidence="4">Tokyo 01</strain>
    </source>
</reference>
<comment type="caution">
    <text evidence="3">The sequence shown here is derived from an EMBL/GenBank/DDBJ whole genome shotgun (WGS) entry which is preliminary data.</text>
</comment>
<dbReference type="PANTHER" id="PTHR36214:SF5">
    <property type="entry name" value="ACETYL-COA DECARBONYLASE_SYNTHASE COMPLEX SUBUNIT DELTA"/>
    <property type="match status" value="1"/>
</dbReference>
<feature type="region of interest" description="Disordered" evidence="1">
    <location>
        <begin position="349"/>
        <end position="513"/>
    </location>
</feature>
<dbReference type="EMBL" id="BEXT01000001">
    <property type="protein sequence ID" value="GBC63594.1"/>
    <property type="molecule type" value="Genomic_DNA"/>
</dbReference>
<accession>A0A401G2Z4</accession>
<feature type="domain" description="CO dehydrogenase/acetyl-CoA synthase delta subunit TIM barrel" evidence="2">
    <location>
        <begin position="16"/>
        <end position="300"/>
    </location>
</feature>
<organism evidence="3 4">
    <name type="scientific">Desulfonema ishimotonii</name>
    <dbReference type="NCBI Taxonomy" id="45657"/>
    <lineage>
        <taxon>Bacteria</taxon>
        <taxon>Pseudomonadati</taxon>
        <taxon>Thermodesulfobacteriota</taxon>
        <taxon>Desulfobacteria</taxon>
        <taxon>Desulfobacterales</taxon>
        <taxon>Desulfococcaceae</taxon>
        <taxon>Desulfonema</taxon>
    </lineage>
</organism>
<dbReference type="RefSeq" id="WP_124330646.1">
    <property type="nucleotide sequence ID" value="NZ_BEXT01000001.1"/>
</dbReference>
<dbReference type="SUPFAM" id="SSF51717">
    <property type="entry name" value="Dihydropteroate synthetase-like"/>
    <property type="match status" value="1"/>
</dbReference>
<dbReference type="NCBIfam" id="NF003376">
    <property type="entry name" value="PRK04452.1-2"/>
    <property type="match status" value="1"/>
</dbReference>
<evidence type="ECO:0000313" key="3">
    <source>
        <dbReference type="EMBL" id="GBC63594.1"/>
    </source>
</evidence>
<evidence type="ECO:0000256" key="1">
    <source>
        <dbReference type="SAM" id="MobiDB-lite"/>
    </source>
</evidence>
<dbReference type="PANTHER" id="PTHR36214">
    <property type="match status" value="1"/>
</dbReference>
<keyword evidence="4" id="KW-1185">Reference proteome</keyword>
<dbReference type="Proteomes" id="UP000288096">
    <property type="component" value="Unassembled WGS sequence"/>
</dbReference>
<feature type="compositionally biased region" description="Polar residues" evidence="1">
    <location>
        <begin position="500"/>
        <end position="510"/>
    </location>
</feature>
<protein>
    <submittedName>
        <fullName evidence="3">Acetyl-CoA synthase</fullName>
    </submittedName>
</protein>
<evidence type="ECO:0000259" key="2">
    <source>
        <dbReference type="Pfam" id="PF03599"/>
    </source>
</evidence>
<dbReference type="InterPro" id="IPR051069">
    <property type="entry name" value="ACDS_complex_subunit"/>
</dbReference>
<reference evidence="4" key="1">
    <citation type="submission" date="2017-11" db="EMBL/GenBank/DDBJ databases">
        <authorList>
            <person name="Watanabe M."/>
            <person name="Kojima H."/>
        </authorList>
    </citation>
    <scope>NUCLEOTIDE SEQUENCE [LARGE SCALE GENOMIC DNA]</scope>
    <source>
        <strain evidence="4">Tokyo 01</strain>
    </source>
</reference>
<feature type="compositionally biased region" description="Low complexity" evidence="1">
    <location>
        <begin position="374"/>
        <end position="386"/>
    </location>
</feature>
<dbReference type="Gene3D" id="3.20.20.20">
    <property type="entry name" value="Dihydropteroate synthase-like"/>
    <property type="match status" value="1"/>
</dbReference>
<feature type="compositionally biased region" description="Basic and acidic residues" evidence="1">
    <location>
        <begin position="387"/>
        <end position="486"/>
    </location>
</feature>
<feature type="compositionally biased region" description="Low complexity" evidence="1">
    <location>
        <begin position="352"/>
        <end position="367"/>
    </location>
</feature>
<evidence type="ECO:0000313" key="4">
    <source>
        <dbReference type="Proteomes" id="UP000288096"/>
    </source>
</evidence>
<dbReference type="NCBIfam" id="NF003377">
    <property type="entry name" value="PRK04452.1-3"/>
    <property type="match status" value="1"/>
</dbReference>
<dbReference type="AlphaFoldDB" id="A0A401G2Z4"/>
<dbReference type="Pfam" id="PF03599">
    <property type="entry name" value="CdhD"/>
    <property type="match status" value="1"/>
</dbReference>
<dbReference type="InterPro" id="IPR016041">
    <property type="entry name" value="Ac-CoA_synth_d_su_TIM-brl"/>
</dbReference>
<name>A0A401G2Z4_9BACT</name>
<sequence>MAFEFYKESYSGAVKEVSLGKGDNAVTVGGETCYPFYQFEGEMPHKPKIAMEVWDMKPDEWAEAVLKPFEDVLDDPAAWAKRCVDEYGADMIALELRSTDPNDKDASPEEAAATVKKVLAAINVPLIIWGTASPQKDEEVLKKIAEECQGENLILGPVEDSNHKGIGAAAMGFGHTVISSSPIDVNLAKQVNILLENLGMPMERVIVDPTTGGLGYGMEYSYSVMERLRMAAMAQGDDKLQFPMINNLGFEVWKSKETKLKADEAPTLGDPERRGILMESVGAVSYLMAGSDVLIMRHPEAVRMTKAFIDLGLSGGTGDAVAPITKKLDDVDIDLLALSPAPDLTIEEKKAAAPAKKAAPKAPAAPKEAPKPAAPKAEAKPAPAAEAKPEADKAVTEAELQAKAEADAKAKADAEVRAKADAEAKAKAEAEAKAKAEADAQAKAEAEAKAKADAEEAAKKAEVAAREAEEDAVRQARAKEREEHQKQLAAERAQKAASGESMTPASVQKSQLDRLVEKIDWVNGRL</sequence>
<proteinExistence type="predicted"/>
<dbReference type="OrthoDB" id="148113at2"/>
<dbReference type="InterPro" id="IPR011005">
    <property type="entry name" value="Dihydropteroate_synth-like_sf"/>
</dbReference>
<gene>
    <name evidence="3" type="ORF">DENIS_4592</name>
</gene>